<dbReference type="STRING" id="98403.A0A151GFE1"/>
<evidence type="ECO:0000256" key="2">
    <source>
        <dbReference type="ARBA" id="ARBA00022490"/>
    </source>
</evidence>
<feature type="domain" description="Ubiquitin-like" evidence="3">
    <location>
        <begin position="61"/>
        <end position="139"/>
    </location>
</feature>
<dbReference type="InterPro" id="IPR047154">
    <property type="entry name" value="UBL4A-like"/>
</dbReference>
<dbReference type="InParanoid" id="A0A151GFE1"/>
<dbReference type="InterPro" id="IPR024737">
    <property type="entry name" value="Get5_N"/>
</dbReference>
<proteinExistence type="predicted"/>
<keyword evidence="2" id="KW-0963">Cytoplasm</keyword>
<sequence length="205" mass="22101">MAEVAFAKTFLSTLDARPSRLSADHVESPRNYPGRPAYILPRMPKAMSQPTNLAPGQERSVTVTIKSLRNPPLNIKLASQPMSTSLLDIKSNVSSQTRIPVDKLKILHNKRPLTDSKILKDVLAESETAVEFSVMVIGGAAAIVPENAASSAAAVALTGVAAVETDAFWTDLKAFLTQRLKDETAAEHLSSLFRSGWESSKSTQS</sequence>
<evidence type="ECO:0000259" key="3">
    <source>
        <dbReference type="PROSITE" id="PS50053"/>
    </source>
</evidence>
<dbReference type="GO" id="GO:0006620">
    <property type="term" value="P:post-translational protein targeting to endoplasmic reticulum membrane"/>
    <property type="evidence" value="ECO:0007669"/>
    <property type="project" value="InterPro"/>
</dbReference>
<dbReference type="Pfam" id="PF17183">
    <property type="entry name" value="Get5_C"/>
    <property type="match status" value="1"/>
</dbReference>
<dbReference type="Proteomes" id="UP000076580">
    <property type="component" value="Chromosome 03"/>
</dbReference>
<dbReference type="EMBL" id="LAYC01000003">
    <property type="protein sequence ID" value="KYK55771.1"/>
    <property type="molecule type" value="Genomic_DNA"/>
</dbReference>
<evidence type="ECO:0000313" key="4">
    <source>
        <dbReference type="EMBL" id="KYK55771.1"/>
    </source>
</evidence>
<dbReference type="GeneID" id="63720378"/>
<dbReference type="PANTHER" id="PTHR46555">
    <property type="entry name" value="UBIQUITIN-LIKE PROTEIN 4A"/>
    <property type="match status" value="1"/>
</dbReference>
<name>A0A151GFE1_DRECN</name>
<dbReference type="RefSeq" id="XP_040655123.1">
    <property type="nucleotide sequence ID" value="XM_040805019.1"/>
</dbReference>
<evidence type="ECO:0000256" key="1">
    <source>
        <dbReference type="ARBA" id="ARBA00004514"/>
    </source>
</evidence>
<dbReference type="PROSITE" id="PS50053">
    <property type="entry name" value="UBIQUITIN_2"/>
    <property type="match status" value="1"/>
</dbReference>
<keyword evidence="5" id="KW-1185">Reference proteome</keyword>
<evidence type="ECO:0000313" key="5">
    <source>
        <dbReference type="Proteomes" id="UP000076580"/>
    </source>
</evidence>
<dbReference type="Pfam" id="PF12754">
    <property type="entry name" value="Get5_N"/>
    <property type="match status" value="1"/>
</dbReference>
<dbReference type="OrthoDB" id="5366541at2759"/>
<dbReference type="SUPFAM" id="SSF54236">
    <property type="entry name" value="Ubiquitin-like"/>
    <property type="match status" value="1"/>
</dbReference>
<comment type="caution">
    <text evidence="4">The sequence shown here is derived from an EMBL/GenBank/DDBJ whole genome shotgun (WGS) entry which is preliminary data.</text>
</comment>
<dbReference type="Gene3D" id="1.10.286.70">
    <property type="entry name" value="Get5 dimerization domain"/>
    <property type="match status" value="1"/>
</dbReference>
<reference evidence="4 5" key="1">
    <citation type="journal article" date="2016" name="Sci. Rep.">
        <title>Insights into Adaptations to a Near-Obligate Nematode Endoparasitic Lifestyle from the Finished Genome of Drechmeria coniospora.</title>
        <authorList>
            <person name="Zhang L."/>
            <person name="Zhou Z."/>
            <person name="Guo Q."/>
            <person name="Fokkens L."/>
            <person name="Miskei M."/>
            <person name="Pocsi I."/>
            <person name="Zhang W."/>
            <person name="Chen M."/>
            <person name="Wang L."/>
            <person name="Sun Y."/>
            <person name="Donzelli B.G."/>
            <person name="Gibson D.M."/>
            <person name="Nelson D.R."/>
            <person name="Luo J.G."/>
            <person name="Rep M."/>
            <person name="Liu H."/>
            <person name="Yang S."/>
            <person name="Wang J."/>
            <person name="Krasnoff S.B."/>
            <person name="Xu Y."/>
            <person name="Molnar I."/>
            <person name="Lin M."/>
        </authorList>
    </citation>
    <scope>NUCLEOTIDE SEQUENCE [LARGE SCALE GENOMIC DNA]</scope>
    <source>
        <strain evidence="4 5">ARSEF 6962</strain>
    </source>
</reference>
<dbReference type="InterPro" id="IPR029071">
    <property type="entry name" value="Ubiquitin-like_domsf"/>
</dbReference>
<gene>
    <name evidence="4" type="ORF">DCS_07735</name>
</gene>
<dbReference type="CDD" id="cd17039">
    <property type="entry name" value="Ubl_ubiquitin_like"/>
    <property type="match status" value="1"/>
</dbReference>
<protein>
    <submittedName>
        <fullName evidence="4">Ubiquitin supergroup</fullName>
    </submittedName>
</protein>
<dbReference type="GO" id="GO:0005829">
    <property type="term" value="C:cytosol"/>
    <property type="evidence" value="ECO:0007669"/>
    <property type="project" value="UniProtKB-SubCell"/>
</dbReference>
<dbReference type="AlphaFoldDB" id="A0A151GFE1"/>
<dbReference type="InterPro" id="IPR000626">
    <property type="entry name" value="Ubiquitin-like_dom"/>
</dbReference>
<dbReference type="Gene3D" id="3.10.20.90">
    <property type="entry name" value="Phosphatidylinositol 3-kinase Catalytic Subunit, Chain A, domain 1"/>
    <property type="match status" value="1"/>
</dbReference>
<organism evidence="4 5">
    <name type="scientific">Drechmeria coniospora</name>
    <name type="common">Nematophagous fungus</name>
    <name type="synonym">Meria coniospora</name>
    <dbReference type="NCBI Taxonomy" id="98403"/>
    <lineage>
        <taxon>Eukaryota</taxon>
        <taxon>Fungi</taxon>
        <taxon>Dikarya</taxon>
        <taxon>Ascomycota</taxon>
        <taxon>Pezizomycotina</taxon>
        <taxon>Sordariomycetes</taxon>
        <taxon>Hypocreomycetidae</taxon>
        <taxon>Hypocreales</taxon>
        <taxon>Ophiocordycipitaceae</taxon>
        <taxon>Drechmeria</taxon>
    </lineage>
</organism>
<dbReference type="InterPro" id="IPR049256">
    <property type="entry name" value="Get5_C"/>
</dbReference>
<comment type="subcellular location">
    <subcellularLocation>
        <location evidence="1">Cytoplasm</location>
        <location evidence="1">Cytosol</location>
    </subcellularLocation>
</comment>
<accession>A0A151GFE1</accession>
<dbReference type="PANTHER" id="PTHR46555:SF1">
    <property type="entry name" value="UBIQUITIN-LIKE PROTEIN 4A"/>
    <property type="match status" value="1"/>
</dbReference>